<evidence type="ECO:0000313" key="1">
    <source>
        <dbReference type="EMBL" id="KAI0040293.1"/>
    </source>
</evidence>
<reference evidence="1" key="2">
    <citation type="journal article" date="2022" name="New Phytol.">
        <title>Evolutionary transition to the ectomycorrhizal habit in the genomes of a hyperdiverse lineage of mushroom-forming fungi.</title>
        <authorList>
            <person name="Looney B."/>
            <person name="Miyauchi S."/>
            <person name="Morin E."/>
            <person name="Drula E."/>
            <person name="Courty P.E."/>
            <person name="Kohler A."/>
            <person name="Kuo A."/>
            <person name="LaButti K."/>
            <person name="Pangilinan J."/>
            <person name="Lipzen A."/>
            <person name="Riley R."/>
            <person name="Andreopoulos W."/>
            <person name="He G."/>
            <person name="Johnson J."/>
            <person name="Nolan M."/>
            <person name="Tritt A."/>
            <person name="Barry K.W."/>
            <person name="Grigoriev I.V."/>
            <person name="Nagy L.G."/>
            <person name="Hibbett D."/>
            <person name="Henrissat B."/>
            <person name="Matheny P.B."/>
            <person name="Labbe J."/>
            <person name="Martin F.M."/>
        </authorList>
    </citation>
    <scope>NUCLEOTIDE SEQUENCE</scope>
    <source>
        <strain evidence="1">FP105234-sp</strain>
    </source>
</reference>
<protein>
    <submittedName>
        <fullName evidence="1">Uncharacterized protein</fullName>
    </submittedName>
</protein>
<name>A0ACB8R8F9_9AGAM</name>
<gene>
    <name evidence="1" type="ORF">FA95DRAFT_1566530</name>
</gene>
<organism evidence="1 2">
    <name type="scientific">Auriscalpium vulgare</name>
    <dbReference type="NCBI Taxonomy" id="40419"/>
    <lineage>
        <taxon>Eukaryota</taxon>
        <taxon>Fungi</taxon>
        <taxon>Dikarya</taxon>
        <taxon>Basidiomycota</taxon>
        <taxon>Agaricomycotina</taxon>
        <taxon>Agaricomycetes</taxon>
        <taxon>Russulales</taxon>
        <taxon>Auriscalpiaceae</taxon>
        <taxon>Auriscalpium</taxon>
    </lineage>
</organism>
<dbReference type="EMBL" id="MU276209">
    <property type="protein sequence ID" value="KAI0040293.1"/>
    <property type="molecule type" value="Genomic_DNA"/>
</dbReference>
<sequence>MTMSSSAHPAEPPPLASRRRSLSKLMSEKAKGKQRAVDPQPPEPAAPLSRELMVRFTEGIPDLVLHVGEKDSVRDVKSSIRTARSQLHNRRLRLIHSGRLLTDGTFLYSWLTSLEERQRRANAKDALSADGEGAPTSGDAAVVPAAAASGMAFLHCSVGPQFSDGEIDEETKTQTTQIKPLRGFDRLAAAGFSEADISNFRRQFHSQSAADYLSQGDFDNDEEYEEHARALEEQWIDSIDSAGTASLSRGDPSSSAILQGIVVGFFFPLLPFFYFRETKPPAFWSNGRPIESLGSVVFTRRMQMGLVVGFLVNILFGLWRYLWGSL</sequence>
<proteinExistence type="predicted"/>
<keyword evidence="2" id="KW-1185">Reference proteome</keyword>
<dbReference type="Proteomes" id="UP000814033">
    <property type="component" value="Unassembled WGS sequence"/>
</dbReference>
<comment type="caution">
    <text evidence="1">The sequence shown here is derived from an EMBL/GenBank/DDBJ whole genome shotgun (WGS) entry which is preliminary data.</text>
</comment>
<reference evidence="1" key="1">
    <citation type="submission" date="2021-02" db="EMBL/GenBank/DDBJ databases">
        <authorList>
            <consortium name="DOE Joint Genome Institute"/>
            <person name="Ahrendt S."/>
            <person name="Looney B.P."/>
            <person name="Miyauchi S."/>
            <person name="Morin E."/>
            <person name="Drula E."/>
            <person name="Courty P.E."/>
            <person name="Chicoki N."/>
            <person name="Fauchery L."/>
            <person name="Kohler A."/>
            <person name="Kuo A."/>
            <person name="Labutti K."/>
            <person name="Pangilinan J."/>
            <person name="Lipzen A."/>
            <person name="Riley R."/>
            <person name="Andreopoulos W."/>
            <person name="He G."/>
            <person name="Johnson J."/>
            <person name="Barry K.W."/>
            <person name="Grigoriev I.V."/>
            <person name="Nagy L."/>
            <person name="Hibbett D."/>
            <person name="Henrissat B."/>
            <person name="Matheny P.B."/>
            <person name="Labbe J."/>
            <person name="Martin F."/>
        </authorList>
    </citation>
    <scope>NUCLEOTIDE SEQUENCE</scope>
    <source>
        <strain evidence="1">FP105234-sp</strain>
    </source>
</reference>
<accession>A0ACB8R8F9</accession>
<evidence type="ECO:0000313" key="2">
    <source>
        <dbReference type="Proteomes" id="UP000814033"/>
    </source>
</evidence>